<sequence>DILCGYKCNVFLKYWDSHEIPDNTTDGIKKFLKFAMKELGLRRISMASADGRTVDLAEKCGFKIEGRQKYAVMYKDKLYTNHLLRIVRKENSGGKE</sequence>
<dbReference type="AlphaFoldDB" id="X0WUL8"/>
<proteinExistence type="predicted"/>
<accession>X0WUL8</accession>
<evidence type="ECO:0008006" key="2">
    <source>
        <dbReference type="Google" id="ProtNLM"/>
    </source>
</evidence>
<dbReference type="InterPro" id="IPR016181">
    <property type="entry name" value="Acyl_CoA_acyltransferase"/>
</dbReference>
<comment type="caution">
    <text evidence="1">The sequence shown here is derived from an EMBL/GenBank/DDBJ whole genome shotgun (WGS) entry which is preliminary data.</text>
</comment>
<organism evidence="1">
    <name type="scientific">marine sediment metagenome</name>
    <dbReference type="NCBI Taxonomy" id="412755"/>
    <lineage>
        <taxon>unclassified sequences</taxon>
        <taxon>metagenomes</taxon>
        <taxon>ecological metagenomes</taxon>
    </lineage>
</organism>
<reference evidence="1" key="1">
    <citation type="journal article" date="2014" name="Front. Microbiol.">
        <title>High frequency of phylogenetically diverse reductive dehalogenase-homologous genes in deep subseafloor sedimentary metagenomes.</title>
        <authorList>
            <person name="Kawai M."/>
            <person name="Futagami T."/>
            <person name="Toyoda A."/>
            <person name="Takaki Y."/>
            <person name="Nishi S."/>
            <person name="Hori S."/>
            <person name="Arai W."/>
            <person name="Tsubouchi T."/>
            <person name="Morono Y."/>
            <person name="Uchiyama I."/>
            <person name="Ito T."/>
            <person name="Fujiyama A."/>
            <person name="Inagaki F."/>
            <person name="Takami H."/>
        </authorList>
    </citation>
    <scope>NUCLEOTIDE SEQUENCE</scope>
    <source>
        <strain evidence="1">Expedition CK06-06</strain>
    </source>
</reference>
<feature type="non-terminal residue" evidence="1">
    <location>
        <position position="1"/>
    </location>
</feature>
<dbReference type="EMBL" id="BARS01031213">
    <property type="protein sequence ID" value="GAG28173.1"/>
    <property type="molecule type" value="Genomic_DNA"/>
</dbReference>
<dbReference type="SUPFAM" id="SSF55729">
    <property type="entry name" value="Acyl-CoA N-acyltransferases (Nat)"/>
    <property type="match status" value="1"/>
</dbReference>
<evidence type="ECO:0000313" key="1">
    <source>
        <dbReference type="EMBL" id="GAG28173.1"/>
    </source>
</evidence>
<protein>
    <recommendedName>
        <fullName evidence="2">N-acetyltransferase domain-containing protein</fullName>
    </recommendedName>
</protein>
<gene>
    <name evidence="1" type="ORF">S01H1_48597</name>
</gene>
<dbReference type="Gene3D" id="3.40.630.30">
    <property type="match status" value="1"/>
</dbReference>
<name>X0WUL8_9ZZZZ</name>